<comment type="caution">
    <text evidence="1">The sequence shown here is derived from an EMBL/GenBank/DDBJ whole genome shotgun (WGS) entry which is preliminary data.</text>
</comment>
<reference evidence="1" key="1">
    <citation type="submission" date="2019-08" db="EMBL/GenBank/DDBJ databases">
        <authorList>
            <person name="Kucharzyk K."/>
            <person name="Murdoch R.W."/>
            <person name="Higgins S."/>
            <person name="Loffler F."/>
        </authorList>
    </citation>
    <scope>NUCLEOTIDE SEQUENCE</scope>
</reference>
<evidence type="ECO:0000313" key="1">
    <source>
        <dbReference type="EMBL" id="MPM49925.1"/>
    </source>
</evidence>
<protein>
    <submittedName>
        <fullName evidence="1">Uncharacterized protein</fullName>
    </submittedName>
</protein>
<accession>A0A645A9N5</accession>
<gene>
    <name evidence="1" type="ORF">SDC9_96659</name>
</gene>
<name>A0A645A9N5_9ZZZZ</name>
<organism evidence="1">
    <name type="scientific">bioreactor metagenome</name>
    <dbReference type="NCBI Taxonomy" id="1076179"/>
    <lineage>
        <taxon>unclassified sequences</taxon>
        <taxon>metagenomes</taxon>
        <taxon>ecological metagenomes</taxon>
    </lineage>
</organism>
<sequence>MVGGRDGEARPLRLSAIVEELVGVAQIVEALRGLLPQQSRRCIPLVLDDCGVQIADRGGIGDRAIGVEDQIVGADLDHGLGVGVVDLDVLEAGHDDVVAQRGVGEDELGHLPVVDESDTLSLQVAAHRQDDRFVLVVRGSGNALQRVDPRELQDHPVHVAAQFGYRGDILERERGLPHPPEVRLEELRGLGEPLANRDVVEFMLSRLGQHHEFGQQIALLVGELHVPVAVRSAHPQPVRVDQPTDVLGRMGMVEIKNLLGDRFAGVVERGHAAKDIPEVLVGLLVEHAPTAVEVAPGIAQRAVAVFGFEVLGRGAIVRAVGIEPQHRDLVAVPATVANQIDSGREVPDPRSNHVCVASHASRLNFH</sequence>
<dbReference type="AlphaFoldDB" id="A0A645A9N5"/>
<proteinExistence type="predicted"/>
<dbReference type="EMBL" id="VSSQ01012730">
    <property type="protein sequence ID" value="MPM49925.1"/>
    <property type="molecule type" value="Genomic_DNA"/>
</dbReference>